<evidence type="ECO:0000313" key="2">
    <source>
        <dbReference type="Proteomes" id="UP001367508"/>
    </source>
</evidence>
<dbReference type="EMBL" id="JAYMYQ010000011">
    <property type="protein sequence ID" value="KAK7304976.1"/>
    <property type="molecule type" value="Genomic_DNA"/>
</dbReference>
<gene>
    <name evidence="1" type="ORF">VNO77_42873</name>
</gene>
<name>A0AAN9JVA9_CANGL</name>
<dbReference type="Proteomes" id="UP001367508">
    <property type="component" value="Unassembled WGS sequence"/>
</dbReference>
<evidence type="ECO:0000313" key="1">
    <source>
        <dbReference type="EMBL" id="KAK7304976.1"/>
    </source>
</evidence>
<dbReference type="AlphaFoldDB" id="A0AAN9JVA9"/>
<organism evidence="1 2">
    <name type="scientific">Canavalia gladiata</name>
    <name type="common">Sword bean</name>
    <name type="synonym">Dolichos gladiatus</name>
    <dbReference type="NCBI Taxonomy" id="3824"/>
    <lineage>
        <taxon>Eukaryota</taxon>
        <taxon>Viridiplantae</taxon>
        <taxon>Streptophyta</taxon>
        <taxon>Embryophyta</taxon>
        <taxon>Tracheophyta</taxon>
        <taxon>Spermatophyta</taxon>
        <taxon>Magnoliopsida</taxon>
        <taxon>eudicotyledons</taxon>
        <taxon>Gunneridae</taxon>
        <taxon>Pentapetalae</taxon>
        <taxon>rosids</taxon>
        <taxon>fabids</taxon>
        <taxon>Fabales</taxon>
        <taxon>Fabaceae</taxon>
        <taxon>Papilionoideae</taxon>
        <taxon>50 kb inversion clade</taxon>
        <taxon>NPAAA clade</taxon>
        <taxon>indigoferoid/millettioid clade</taxon>
        <taxon>Phaseoleae</taxon>
        <taxon>Canavalia</taxon>
    </lineage>
</organism>
<accession>A0AAN9JVA9</accession>
<proteinExistence type="predicted"/>
<comment type="caution">
    <text evidence="1">The sequence shown here is derived from an EMBL/GenBank/DDBJ whole genome shotgun (WGS) entry which is preliminary data.</text>
</comment>
<keyword evidence="2" id="KW-1185">Reference proteome</keyword>
<sequence length="132" mass="15476">MSRLNRFLVSEEWVHCFGAQISFFHRIIAERCRSSNMHALDSVMANGWKVMDIKEAIINHSKQLYQQPNKLIISMDIVHFIQVLEVLCQKLSATFTPNEIYETIKSCPLNGIPGLDNFTFNFIKHFWNLMRE</sequence>
<reference evidence="1 2" key="1">
    <citation type="submission" date="2024-01" db="EMBL/GenBank/DDBJ databases">
        <title>The genomes of 5 underutilized Papilionoideae crops provide insights into root nodulation and disease resistanc.</title>
        <authorList>
            <person name="Jiang F."/>
        </authorList>
    </citation>
    <scope>NUCLEOTIDE SEQUENCE [LARGE SCALE GENOMIC DNA]</scope>
    <source>
        <strain evidence="1">LVBAO_FW01</strain>
        <tissue evidence="1">Leaves</tissue>
    </source>
</reference>
<protein>
    <submittedName>
        <fullName evidence="1">Uncharacterized protein</fullName>
    </submittedName>
</protein>